<dbReference type="SUPFAM" id="SSF74853">
    <property type="entry name" value="Lamin A/C globular tail domain"/>
    <property type="match status" value="3"/>
</dbReference>
<dbReference type="SMART" id="SM00089">
    <property type="entry name" value="PKD"/>
    <property type="match status" value="1"/>
</dbReference>
<feature type="compositionally biased region" description="Polar residues" evidence="1">
    <location>
        <begin position="441"/>
        <end position="453"/>
    </location>
</feature>
<gene>
    <name evidence="5" type="ORF">A3D72_01770</name>
</gene>
<feature type="region of interest" description="Disordered" evidence="1">
    <location>
        <begin position="217"/>
        <end position="302"/>
    </location>
</feature>
<evidence type="ECO:0000313" key="5">
    <source>
        <dbReference type="EMBL" id="OGL73133.1"/>
    </source>
</evidence>
<protein>
    <recommendedName>
        <fullName evidence="7">PKD domain-containing protein</fullName>
    </recommendedName>
</protein>
<evidence type="ECO:0000256" key="1">
    <source>
        <dbReference type="SAM" id="MobiDB-lite"/>
    </source>
</evidence>
<dbReference type="Gene3D" id="2.60.40.1260">
    <property type="entry name" value="Lamin Tail domain"/>
    <property type="match status" value="1"/>
</dbReference>
<feature type="region of interest" description="Disordered" evidence="1">
    <location>
        <begin position="874"/>
        <end position="900"/>
    </location>
</feature>
<feature type="transmembrane region" description="Helical" evidence="2">
    <location>
        <begin position="897"/>
        <end position="918"/>
    </location>
</feature>
<dbReference type="AlphaFoldDB" id="A0A1F7U4D2"/>
<evidence type="ECO:0008006" key="7">
    <source>
        <dbReference type="Google" id="ProtNLM"/>
    </source>
</evidence>
<feature type="domain" description="LTD" evidence="4">
    <location>
        <begin position="293"/>
        <end position="391"/>
    </location>
</feature>
<feature type="domain" description="LTD" evidence="4">
    <location>
        <begin position="72"/>
        <end position="195"/>
    </location>
</feature>
<dbReference type="Pfam" id="PF18911">
    <property type="entry name" value="PKD_4"/>
    <property type="match status" value="1"/>
</dbReference>
<dbReference type="EMBL" id="MGDZ01000042">
    <property type="protein sequence ID" value="OGL73133.1"/>
    <property type="molecule type" value="Genomic_DNA"/>
</dbReference>
<reference evidence="5 6" key="1">
    <citation type="journal article" date="2016" name="Nat. Commun.">
        <title>Thousands of microbial genomes shed light on interconnected biogeochemical processes in an aquifer system.</title>
        <authorList>
            <person name="Anantharaman K."/>
            <person name="Brown C.T."/>
            <person name="Hug L.A."/>
            <person name="Sharon I."/>
            <person name="Castelle C.J."/>
            <person name="Probst A.J."/>
            <person name="Thomas B.C."/>
            <person name="Singh A."/>
            <person name="Wilkins M.J."/>
            <person name="Karaoz U."/>
            <person name="Brodie E.L."/>
            <person name="Williams K.H."/>
            <person name="Hubbard S.S."/>
            <person name="Banfield J.F."/>
        </authorList>
    </citation>
    <scope>NUCLEOTIDE SEQUENCE [LARGE SCALE GENOMIC DNA]</scope>
</reference>
<dbReference type="InterPro" id="IPR022409">
    <property type="entry name" value="PKD/Chitinase_dom"/>
</dbReference>
<accession>A0A1F7U4D2</accession>
<feature type="domain" description="LTD" evidence="4">
    <location>
        <begin position="450"/>
        <end position="555"/>
    </location>
</feature>
<dbReference type="Gene3D" id="2.60.40.10">
    <property type="entry name" value="Immunoglobulins"/>
    <property type="match status" value="1"/>
</dbReference>
<evidence type="ECO:0000259" key="3">
    <source>
        <dbReference type="PROSITE" id="PS50093"/>
    </source>
</evidence>
<dbReference type="Pfam" id="PF00932">
    <property type="entry name" value="LTD"/>
    <property type="match status" value="3"/>
</dbReference>
<keyword evidence="2" id="KW-0472">Membrane</keyword>
<organism evidence="5 6">
    <name type="scientific">Candidatus Uhrbacteria bacterium RIFCSPHIGHO2_02_FULL_57_19</name>
    <dbReference type="NCBI Taxonomy" id="1802391"/>
    <lineage>
        <taxon>Bacteria</taxon>
        <taxon>Candidatus Uhriibacteriota</taxon>
    </lineage>
</organism>
<dbReference type="InterPro" id="IPR036415">
    <property type="entry name" value="Lamin_tail_dom_sf"/>
</dbReference>
<dbReference type="InterPro" id="IPR013783">
    <property type="entry name" value="Ig-like_fold"/>
</dbReference>
<proteinExistence type="predicted"/>
<dbReference type="InterPro" id="IPR000601">
    <property type="entry name" value="PKD_dom"/>
</dbReference>
<feature type="compositionally biased region" description="Low complexity" evidence="1">
    <location>
        <begin position="269"/>
        <end position="288"/>
    </location>
</feature>
<evidence type="ECO:0000259" key="4">
    <source>
        <dbReference type="PROSITE" id="PS51841"/>
    </source>
</evidence>
<evidence type="ECO:0000256" key="2">
    <source>
        <dbReference type="SAM" id="Phobius"/>
    </source>
</evidence>
<feature type="region of interest" description="Disordered" evidence="1">
    <location>
        <begin position="391"/>
        <end position="460"/>
    </location>
</feature>
<dbReference type="PROSITE" id="PS51841">
    <property type="entry name" value="LTD"/>
    <property type="match status" value="3"/>
</dbReference>
<dbReference type="CDD" id="cd00146">
    <property type="entry name" value="PKD"/>
    <property type="match status" value="1"/>
</dbReference>
<dbReference type="PROSITE" id="PS50093">
    <property type="entry name" value="PKD"/>
    <property type="match status" value="1"/>
</dbReference>
<dbReference type="Proteomes" id="UP000176303">
    <property type="component" value="Unassembled WGS sequence"/>
</dbReference>
<keyword evidence="2" id="KW-0812">Transmembrane</keyword>
<dbReference type="STRING" id="1802391.A3D72_01770"/>
<feature type="domain" description="PKD" evidence="3">
    <location>
        <begin position="590"/>
        <end position="678"/>
    </location>
</feature>
<name>A0A1F7U4D2_9BACT</name>
<dbReference type="InterPro" id="IPR001322">
    <property type="entry name" value="Lamin_tail_dom"/>
</dbReference>
<evidence type="ECO:0000313" key="6">
    <source>
        <dbReference type="Proteomes" id="UP000176303"/>
    </source>
</evidence>
<keyword evidence="2" id="KW-1133">Transmembrane helix</keyword>
<dbReference type="InterPro" id="IPR035986">
    <property type="entry name" value="PKD_dom_sf"/>
</dbReference>
<comment type="caution">
    <text evidence="5">The sequence shown here is derived from an EMBL/GenBank/DDBJ whole genome shotgun (WGS) entry which is preliminary data.</text>
</comment>
<sequence length="930" mass="97712">MEGGFTKNSADAERVSFLWKKIGFNGLAENGRGVEKGKKTTAICHGCQQPLSREHRAFRRMAAVVALAIVVGLTPIPAAADGAPVVISEIAAFESSDHEWIEVVNRSDLPVDLAGWKFFEDGANHGLTLTQGSDMALEPGEYAIIADVTTNFIIDYPNYDGTLFDSSWSTLNEDGEPIALKDATGAVVEMFTYLPTTDHSIERINITKDDYTIANWIENQNGPTPGATYQPQGEGGETGSNDDADLGDSVLLGTTNEEGTLPQDDDNPTLSGTSSRTEGTTETQTELQDANEESGSAERATPGSVVINEFVADPASGGNEWIELWNRTDFLLDLHAWKLEDGAGTIRTLNVLVGPGPHVVELTTSKLNNSGDLIVLSDALGTAIDSVAYGSWDDGNASDNAPAPDDGEAVGRSPNASGTFAVLSAPTPGAANSEPAAPAVTENQPTTTSSGTNLPIPPAPKSMMIISEIMPNPAGGDEDEWIELGNIGTAAADLNRWTVGDGVTTYFLDGRVISPGSFLVLPRSETNIALENSGLEKLTLRDASRKLLATVSYADAGENLSYALDEFGDWRWTKKSTPGASNEINSPNAPPSAAIYASNTGLVGELLLFDATDSVDPEGSRLVYRWDFGDGTIGERSRTLHAFGSAGKHRITLVVSDADGTIATKNVTVTIKSTAAVKPAAASEISPSVKPGSVKTAVAKKKTASQKTTQTRATTTGAIVALPGVLNKRTFLIVTDSGPTEIYLHTANFPSLSLGDRISATGRWSERKGLRRLLVSETTDIIAVERGDELQPMNTSVADLSPEDEGRLVSISGEIVEKTRLGLILSEGGGELTIAKPPEGWPSDVAVGSRVTVAGIALGTPQGLKILPRNAEDILVDSPSPEPAEERARPPPGPPPLAAGLPAAVAALGVSAGSAVLIRRKRGKSTSTPH</sequence>
<feature type="compositionally biased region" description="Polar residues" evidence="1">
    <location>
        <begin position="217"/>
        <end position="231"/>
    </location>
</feature>
<dbReference type="SUPFAM" id="SSF49299">
    <property type="entry name" value="PKD domain"/>
    <property type="match status" value="1"/>
</dbReference>